<sequence>MFASVNSGRPPLTGGCEDVIVAPFAESAIVIAAFSTTGATAMVLASTDFGRTVIIAVGVLTAECTVVEPPKTNWVELRSAATSWASVMIPLLVATATRAEISLPIA</sequence>
<dbReference type="EMBL" id="CAFAAY010000046">
    <property type="protein sequence ID" value="CAB4815644.1"/>
    <property type="molecule type" value="Genomic_DNA"/>
</dbReference>
<accession>A0A6J6Z512</accession>
<dbReference type="AlphaFoldDB" id="A0A6J6Z512"/>
<evidence type="ECO:0000313" key="1">
    <source>
        <dbReference type="EMBL" id="CAB4815644.1"/>
    </source>
</evidence>
<name>A0A6J6Z512_9ZZZZ</name>
<proteinExistence type="predicted"/>
<organism evidence="1">
    <name type="scientific">freshwater metagenome</name>
    <dbReference type="NCBI Taxonomy" id="449393"/>
    <lineage>
        <taxon>unclassified sequences</taxon>
        <taxon>metagenomes</taxon>
        <taxon>ecological metagenomes</taxon>
    </lineage>
</organism>
<gene>
    <name evidence="1" type="ORF">UFOPK3124_00722</name>
</gene>
<reference evidence="1" key="1">
    <citation type="submission" date="2020-05" db="EMBL/GenBank/DDBJ databases">
        <authorList>
            <person name="Chiriac C."/>
            <person name="Salcher M."/>
            <person name="Ghai R."/>
            <person name="Kavagutti S V."/>
        </authorList>
    </citation>
    <scope>NUCLEOTIDE SEQUENCE</scope>
</reference>
<protein>
    <submittedName>
        <fullName evidence="1">Unannotated protein</fullName>
    </submittedName>
</protein>